<dbReference type="AlphaFoldDB" id="A0A0E9QGV4"/>
<organism evidence="1">
    <name type="scientific">Anguilla anguilla</name>
    <name type="common">European freshwater eel</name>
    <name type="synonym">Muraena anguilla</name>
    <dbReference type="NCBI Taxonomy" id="7936"/>
    <lineage>
        <taxon>Eukaryota</taxon>
        <taxon>Metazoa</taxon>
        <taxon>Chordata</taxon>
        <taxon>Craniata</taxon>
        <taxon>Vertebrata</taxon>
        <taxon>Euteleostomi</taxon>
        <taxon>Actinopterygii</taxon>
        <taxon>Neopterygii</taxon>
        <taxon>Teleostei</taxon>
        <taxon>Anguilliformes</taxon>
        <taxon>Anguillidae</taxon>
        <taxon>Anguilla</taxon>
    </lineage>
</organism>
<reference evidence="1" key="2">
    <citation type="journal article" date="2015" name="Fish Shellfish Immunol.">
        <title>Early steps in the European eel (Anguilla anguilla)-Vibrio vulnificus interaction in the gills: Role of the RtxA13 toxin.</title>
        <authorList>
            <person name="Callol A."/>
            <person name="Pajuelo D."/>
            <person name="Ebbesson L."/>
            <person name="Teles M."/>
            <person name="MacKenzie S."/>
            <person name="Amaro C."/>
        </authorList>
    </citation>
    <scope>NUCLEOTIDE SEQUENCE</scope>
</reference>
<sequence length="16" mass="1931">MQFRAILIDHLHPLIN</sequence>
<evidence type="ECO:0000313" key="1">
    <source>
        <dbReference type="EMBL" id="JAH15323.1"/>
    </source>
</evidence>
<proteinExistence type="predicted"/>
<name>A0A0E9QGV4_ANGAN</name>
<accession>A0A0E9QGV4</accession>
<reference evidence="1" key="1">
    <citation type="submission" date="2014-11" db="EMBL/GenBank/DDBJ databases">
        <authorList>
            <person name="Amaro Gonzalez C."/>
        </authorList>
    </citation>
    <scope>NUCLEOTIDE SEQUENCE</scope>
</reference>
<dbReference type="EMBL" id="GBXM01093254">
    <property type="protein sequence ID" value="JAH15323.1"/>
    <property type="molecule type" value="Transcribed_RNA"/>
</dbReference>
<protein>
    <submittedName>
        <fullName evidence="1">Uncharacterized protein</fullName>
    </submittedName>
</protein>